<dbReference type="InterPro" id="IPR042258">
    <property type="entry name" value="DGOK_N"/>
</dbReference>
<dbReference type="RefSeq" id="WP_349300557.1">
    <property type="nucleotide sequence ID" value="NZ_JBEDNQ010000010.1"/>
</dbReference>
<dbReference type="Proteomes" id="UP001494902">
    <property type="component" value="Unassembled WGS sequence"/>
</dbReference>
<dbReference type="InterPro" id="IPR042257">
    <property type="entry name" value="DGOK_C"/>
</dbReference>
<evidence type="ECO:0000313" key="2">
    <source>
        <dbReference type="Proteomes" id="UP001494902"/>
    </source>
</evidence>
<protein>
    <submittedName>
        <fullName evidence="1">2-dehydro-3-deoxygalactonokinase</fullName>
    </submittedName>
</protein>
<dbReference type="InterPro" id="IPR007729">
    <property type="entry name" value="DGOK"/>
</dbReference>
<dbReference type="EMBL" id="JBEDNQ010000010">
    <property type="protein sequence ID" value="MEQ3553491.1"/>
    <property type="molecule type" value="Genomic_DNA"/>
</dbReference>
<accession>A0ABV1KH45</accession>
<reference evidence="1 2" key="1">
    <citation type="submission" date="2024-03" db="EMBL/GenBank/DDBJ databases">
        <title>Draft genome sequence of Pseudonocardia nematodicida JCM 31783.</title>
        <authorList>
            <person name="Butdee W."/>
            <person name="Duangmal K."/>
        </authorList>
    </citation>
    <scope>NUCLEOTIDE SEQUENCE [LARGE SCALE GENOMIC DNA]</scope>
    <source>
        <strain evidence="1 2">JCM 31783</strain>
    </source>
</reference>
<proteinExistence type="predicted"/>
<dbReference type="Gene3D" id="3.30.420.300">
    <property type="entry name" value="2-keto-3-deoxy-galactonokinase, substrate binding domain"/>
    <property type="match status" value="1"/>
</dbReference>
<sequence>MALRSRVTARRHSLATGPASTVSAVVLIYGTTFDKSGRSGLPVRGHGRPRPVRILDGADGMHDYAAAALVALDWGTSSCRAYLVRSDGGVLAERSGSTGVMQINETARREGTAAGEIFDRTLRALCADWITELGELPIIASGMIGSDQGWSTAPYLDVPVDPLNRPVELHPVRSSLGTVYIVPGLIDRSGLPGVMRGEETQVVGALLADRATTSADVTAGERTLVLPGTHSKWVEVVDGSVTGFTTHMTGELFALVMSHSIVSRLAEPAAEPRWDAFDRGLDTVAGEEGRLGLVGTLFSARSLVLTGDLDGAGVTDYVSGLIIGGEIRSMAGLGSGRAARRIGLLGSAALCARYSRALTRVGIDAEVLDADSAPRALAHFAREAGLIDRQTPEREPA</sequence>
<organism evidence="1 2">
    <name type="scientific">Pseudonocardia nematodicida</name>
    <dbReference type="NCBI Taxonomy" id="1206997"/>
    <lineage>
        <taxon>Bacteria</taxon>
        <taxon>Bacillati</taxon>
        <taxon>Actinomycetota</taxon>
        <taxon>Actinomycetes</taxon>
        <taxon>Pseudonocardiales</taxon>
        <taxon>Pseudonocardiaceae</taxon>
        <taxon>Pseudonocardia</taxon>
    </lineage>
</organism>
<keyword evidence="2" id="KW-1185">Reference proteome</keyword>
<name>A0ABV1KH45_9PSEU</name>
<comment type="caution">
    <text evidence="1">The sequence shown here is derived from an EMBL/GenBank/DDBJ whole genome shotgun (WGS) entry which is preliminary data.</text>
</comment>
<evidence type="ECO:0000313" key="1">
    <source>
        <dbReference type="EMBL" id="MEQ3553491.1"/>
    </source>
</evidence>
<dbReference type="Gene3D" id="3.30.420.310">
    <property type="entry name" value="2-keto-3-deoxy-galactonokinase, C-terminal domain"/>
    <property type="match status" value="1"/>
</dbReference>
<dbReference type="Pfam" id="PF05035">
    <property type="entry name" value="DGOK"/>
    <property type="match status" value="1"/>
</dbReference>
<gene>
    <name evidence="1" type="ORF">WIS52_23720</name>
</gene>